<keyword evidence="2" id="KW-1185">Reference proteome</keyword>
<evidence type="ECO:0000313" key="1">
    <source>
        <dbReference type="EMBL" id="MDH7640908.1"/>
    </source>
</evidence>
<dbReference type="PANTHER" id="PTHR38477:SF1">
    <property type="entry name" value="MUREIN L,D-TRANSPEPTIDASE CATALYTIC DOMAIN FAMILY PROTEIN"/>
    <property type="match status" value="1"/>
</dbReference>
<proteinExistence type="predicted"/>
<dbReference type="EMBL" id="JARYGZ010000005">
    <property type="protein sequence ID" value="MDH7640908.1"/>
    <property type="molecule type" value="Genomic_DNA"/>
</dbReference>
<evidence type="ECO:0000313" key="2">
    <source>
        <dbReference type="Proteomes" id="UP001160625"/>
    </source>
</evidence>
<sequence length="198" mass="21273">MAGPALAQINAGLPGVAKPTATAMPASPLTIRPDLFRRALAALQRHGSQIKYRDKMALVDFDLSSSQPRFHLVDLASGRSKSLLVAHGRGSDPEHIGYLTRFSNEMGSNCSSQGTYLTSDIYVGQHGRSRRLLGLDATNSNVEPRNVVVHAAWYVSPDMIAQHGKLGRSEGCFALSTADLEETLAALGPGRMIYADKV</sequence>
<accession>A0ABT6N743</accession>
<gene>
    <name evidence="1" type="ORF">QGN17_19400</name>
</gene>
<dbReference type="Proteomes" id="UP001160625">
    <property type="component" value="Unassembled WGS sequence"/>
</dbReference>
<dbReference type="Pfam" id="PF13645">
    <property type="entry name" value="YkuD_2"/>
    <property type="match status" value="1"/>
</dbReference>
<organism evidence="1 2">
    <name type="scientific">Sphingomonas oryzagri</name>
    <dbReference type="NCBI Taxonomy" id="3042314"/>
    <lineage>
        <taxon>Bacteria</taxon>
        <taxon>Pseudomonadati</taxon>
        <taxon>Pseudomonadota</taxon>
        <taxon>Alphaproteobacteria</taxon>
        <taxon>Sphingomonadales</taxon>
        <taxon>Sphingomonadaceae</taxon>
        <taxon>Sphingomonas</taxon>
    </lineage>
</organism>
<reference evidence="1" key="1">
    <citation type="submission" date="2023-04" db="EMBL/GenBank/DDBJ databases">
        <title>Sphingomonas sp. MAHUQ-71 isolated from rice field.</title>
        <authorList>
            <person name="Huq M.A."/>
        </authorList>
    </citation>
    <scope>NUCLEOTIDE SEQUENCE</scope>
    <source>
        <strain evidence="1">MAHUQ-71</strain>
    </source>
</reference>
<dbReference type="PANTHER" id="PTHR38477">
    <property type="entry name" value="HYPOTHETICAL EXPORTED PROTEIN"/>
    <property type="match status" value="1"/>
</dbReference>
<dbReference type="InterPro" id="IPR032676">
    <property type="entry name" value="YkuD_2"/>
</dbReference>
<name>A0ABT6N743_9SPHN</name>
<comment type="caution">
    <text evidence="1">The sequence shown here is derived from an EMBL/GenBank/DDBJ whole genome shotgun (WGS) entry which is preliminary data.</text>
</comment>
<protein>
    <submittedName>
        <fullName evidence="1">Murein L,D-transpeptidase catalytic domain family protein</fullName>
    </submittedName>
</protein>